<protein>
    <submittedName>
        <fullName evidence="4">Flavin reductase family protein</fullName>
    </submittedName>
</protein>
<name>A0A838Y1F6_9HYPH</name>
<dbReference type="Pfam" id="PF01613">
    <property type="entry name" value="Flavin_Reduct"/>
    <property type="match status" value="1"/>
</dbReference>
<dbReference type="EMBL" id="JACEON010000014">
    <property type="protein sequence ID" value="MBA4612873.1"/>
    <property type="molecule type" value="Genomic_DNA"/>
</dbReference>
<dbReference type="InterPro" id="IPR002563">
    <property type="entry name" value="Flavin_Rdtase-like_dom"/>
</dbReference>
<reference evidence="4 5" key="2">
    <citation type="submission" date="2020-08" db="EMBL/GenBank/DDBJ databases">
        <title>Stappia taiwanensis sp. nov., isolated from a coastal thermal spring.</title>
        <authorList>
            <person name="Kampfer P."/>
        </authorList>
    </citation>
    <scope>NUCLEOTIDE SEQUENCE [LARGE SCALE GENOMIC DNA]</scope>
    <source>
        <strain evidence="4 5">DSM 23284</strain>
    </source>
</reference>
<dbReference type="PANTHER" id="PTHR30466:SF11">
    <property type="entry name" value="FLAVIN-DEPENDENT MONOOXYGENASE, REDUCTASE SUBUNIT HSAB"/>
    <property type="match status" value="1"/>
</dbReference>
<comment type="similarity">
    <text evidence="1">Belongs to the non-flavoprotein flavin reductase family.</text>
</comment>
<dbReference type="GO" id="GO:0042602">
    <property type="term" value="F:riboflavin reductase (NADPH) activity"/>
    <property type="evidence" value="ECO:0007669"/>
    <property type="project" value="TreeGrafter"/>
</dbReference>
<evidence type="ECO:0000313" key="5">
    <source>
        <dbReference type="Proteomes" id="UP000559404"/>
    </source>
</evidence>
<dbReference type="SMART" id="SM00903">
    <property type="entry name" value="Flavin_Reduct"/>
    <property type="match status" value="1"/>
</dbReference>
<keyword evidence="2" id="KW-0560">Oxidoreductase</keyword>
<dbReference type="AlphaFoldDB" id="A0A838Y1F6"/>
<dbReference type="PANTHER" id="PTHR30466">
    <property type="entry name" value="FLAVIN REDUCTASE"/>
    <property type="match status" value="1"/>
</dbReference>
<dbReference type="Proteomes" id="UP000559404">
    <property type="component" value="Unassembled WGS sequence"/>
</dbReference>
<organism evidence="4 5">
    <name type="scientific">Stappia taiwanensis</name>
    <dbReference type="NCBI Taxonomy" id="992267"/>
    <lineage>
        <taxon>Bacteria</taxon>
        <taxon>Pseudomonadati</taxon>
        <taxon>Pseudomonadota</taxon>
        <taxon>Alphaproteobacteria</taxon>
        <taxon>Hyphomicrobiales</taxon>
        <taxon>Stappiaceae</taxon>
        <taxon>Stappia</taxon>
    </lineage>
</organism>
<dbReference type="InterPro" id="IPR012349">
    <property type="entry name" value="Split_barrel_FMN-bd"/>
</dbReference>
<proteinExistence type="inferred from homology"/>
<evidence type="ECO:0000256" key="1">
    <source>
        <dbReference type="ARBA" id="ARBA00008898"/>
    </source>
</evidence>
<accession>A0A838Y1F6</accession>
<dbReference type="SUPFAM" id="SSF50475">
    <property type="entry name" value="FMN-binding split barrel"/>
    <property type="match status" value="1"/>
</dbReference>
<keyword evidence="5" id="KW-1185">Reference proteome</keyword>
<comment type="caution">
    <text evidence="4">The sequence shown here is derived from an EMBL/GenBank/DDBJ whole genome shotgun (WGS) entry which is preliminary data.</text>
</comment>
<evidence type="ECO:0000313" key="4">
    <source>
        <dbReference type="EMBL" id="MBA4612873.1"/>
    </source>
</evidence>
<reference evidence="4 5" key="1">
    <citation type="submission" date="2020-07" db="EMBL/GenBank/DDBJ databases">
        <authorList>
            <person name="Li M."/>
        </authorList>
    </citation>
    <scope>NUCLEOTIDE SEQUENCE [LARGE SCALE GENOMIC DNA]</scope>
    <source>
        <strain evidence="4 5">DSM 23284</strain>
    </source>
</reference>
<dbReference type="Gene3D" id="2.30.110.10">
    <property type="entry name" value="Electron Transport, Fmn-binding Protein, Chain A"/>
    <property type="match status" value="1"/>
</dbReference>
<gene>
    <name evidence="4" type="ORF">H1W37_14505</name>
</gene>
<feature type="domain" description="Flavin reductase like" evidence="3">
    <location>
        <begin position="14"/>
        <end position="157"/>
    </location>
</feature>
<evidence type="ECO:0000256" key="2">
    <source>
        <dbReference type="ARBA" id="ARBA00023002"/>
    </source>
</evidence>
<dbReference type="GO" id="GO:0010181">
    <property type="term" value="F:FMN binding"/>
    <property type="evidence" value="ECO:0007669"/>
    <property type="project" value="InterPro"/>
</dbReference>
<sequence length="165" mass="17929">MAMSTDHRSLRRALGRFVTGVTIVTTVDASGRPLGLTANSFNSVSLDPPMVLWSLARSSRNMAAFENAEHYAINILASDQTGLSNRFARPAQDRFQGVDWHLGTCGVPVLAGVTAVFECRNNTRVDGGDHVVFLGQVEAFDHADREPLIYHGGRYATPHYGISSP</sequence>
<dbReference type="InterPro" id="IPR050268">
    <property type="entry name" value="NADH-dep_flavin_reductase"/>
</dbReference>
<evidence type="ECO:0000259" key="3">
    <source>
        <dbReference type="SMART" id="SM00903"/>
    </source>
</evidence>